<accession>A0AAN7Q1K7</accession>
<dbReference type="EMBL" id="JARPUR010000002">
    <property type="protein sequence ID" value="KAK4882964.1"/>
    <property type="molecule type" value="Genomic_DNA"/>
</dbReference>
<dbReference type="Proteomes" id="UP001353858">
    <property type="component" value="Unassembled WGS sequence"/>
</dbReference>
<organism evidence="6 7">
    <name type="scientific">Aquatica leii</name>
    <dbReference type="NCBI Taxonomy" id="1421715"/>
    <lineage>
        <taxon>Eukaryota</taxon>
        <taxon>Metazoa</taxon>
        <taxon>Ecdysozoa</taxon>
        <taxon>Arthropoda</taxon>
        <taxon>Hexapoda</taxon>
        <taxon>Insecta</taxon>
        <taxon>Pterygota</taxon>
        <taxon>Neoptera</taxon>
        <taxon>Endopterygota</taxon>
        <taxon>Coleoptera</taxon>
        <taxon>Polyphaga</taxon>
        <taxon>Elateriformia</taxon>
        <taxon>Elateroidea</taxon>
        <taxon>Lampyridae</taxon>
        <taxon>Luciolinae</taxon>
        <taxon>Aquatica</taxon>
    </lineage>
</organism>
<keyword evidence="2" id="KW-0689">Ribosomal protein</keyword>
<dbReference type="InterPro" id="IPR039982">
    <property type="entry name" value="Ribosomal_mL65"/>
</dbReference>
<proteinExistence type="predicted"/>
<feature type="compositionally biased region" description="Acidic residues" evidence="5">
    <location>
        <begin position="583"/>
        <end position="594"/>
    </location>
</feature>
<feature type="compositionally biased region" description="Basic and acidic residues" evidence="5">
    <location>
        <begin position="568"/>
        <end position="582"/>
    </location>
</feature>
<evidence type="ECO:0008006" key="8">
    <source>
        <dbReference type="Google" id="ProtNLM"/>
    </source>
</evidence>
<dbReference type="AlphaFoldDB" id="A0AAN7Q1K7"/>
<gene>
    <name evidence="6" type="ORF">RN001_006283</name>
</gene>
<comment type="caution">
    <text evidence="6">The sequence shown here is derived from an EMBL/GenBank/DDBJ whole genome shotgun (WGS) entry which is preliminary data.</text>
</comment>
<dbReference type="InterPro" id="IPR010793">
    <property type="entry name" value="Ribosomal_mL37/mL65"/>
</dbReference>
<evidence type="ECO:0000256" key="5">
    <source>
        <dbReference type="SAM" id="MobiDB-lite"/>
    </source>
</evidence>
<dbReference type="Pfam" id="PF07147">
    <property type="entry name" value="PDCD9"/>
    <property type="match status" value="1"/>
</dbReference>
<evidence type="ECO:0000256" key="4">
    <source>
        <dbReference type="ARBA" id="ARBA00023274"/>
    </source>
</evidence>
<feature type="region of interest" description="Disordered" evidence="5">
    <location>
        <begin position="568"/>
        <end position="599"/>
    </location>
</feature>
<keyword evidence="3" id="KW-0496">Mitochondrion</keyword>
<reference evidence="7" key="1">
    <citation type="submission" date="2023-01" db="EMBL/GenBank/DDBJ databases">
        <title>Key to firefly adult light organ development and bioluminescence: homeobox transcription factors regulate luciferase expression and transportation to peroxisome.</title>
        <authorList>
            <person name="Fu X."/>
        </authorList>
    </citation>
    <scope>NUCLEOTIDE SEQUENCE [LARGE SCALE GENOMIC DNA]</scope>
</reference>
<keyword evidence="7" id="KW-1185">Reference proteome</keyword>
<comment type="subcellular location">
    <subcellularLocation>
        <location evidence="1">Mitochondrion</location>
    </subcellularLocation>
</comment>
<evidence type="ECO:0000256" key="1">
    <source>
        <dbReference type="ARBA" id="ARBA00004173"/>
    </source>
</evidence>
<keyword evidence="4" id="KW-0687">Ribonucleoprotein</keyword>
<protein>
    <recommendedName>
        <fullName evidence="8">28S ribosomal protein S30, mitochondrial</fullName>
    </recommendedName>
</protein>
<sequence length="610" mass="72585">MSVARINVKYLRKTLTHPRYYTTATSPIEDEYTKTPQYPKILDLTRFHVRKRERQDHNGNIKAVKTVEEKQIKLNMPKYYGFKCFILSEEDIPYDNLTLTQHITKTHLIVNDQLSFAESFDGNVDFKSLRDDIEEVLILGYEGYRKSIDIEEKRLTNVQSENMLSSILVQQIHRAIFTNLMSNYPHLQNTQMDIDPRIESSWFVGGISDTGEAENDRGINDKVFHYAGKPTLTVRSEIPLLPEMSLDAVEKSDFEVPHFEYSPQTVGVFRDRRRIVNTPGFWPGETHQFGLISYHKRGHMLERSYEDDHLEGLHRQGILASFSWLNAQANFLGFTTYNDLTYPLLTQTVITNGQLWSFYVYQLNTMLMHLRFEDQNQKKNICWATKELKLFEEIKDHKVIGFNDDVLKMLIKFYTNIPKERVGVEMRPYLSKEENVIAEYVDDDKRQWLEREYKFITSNRPRHKLPYEVYHWEKIYKIDHKKRVMDPRRRPFELFINPWNRPYDERKPFYIPRKFRPDVKKHVGRNAKDMINSDFANNFTNNFANLDQEPSDLSLLMEQCKQYVREKWEDKDKRKEKNKVTDSESEDENENDETNWDKCDDCVLTNYPST</sequence>
<evidence type="ECO:0000256" key="3">
    <source>
        <dbReference type="ARBA" id="ARBA00023128"/>
    </source>
</evidence>
<dbReference type="PANTHER" id="PTHR13014:SF3">
    <property type="entry name" value="LARGE RIBOSOMAL SUBUNIT PROTEIN ML65"/>
    <property type="match status" value="1"/>
</dbReference>
<dbReference type="GO" id="GO:0003735">
    <property type="term" value="F:structural constituent of ribosome"/>
    <property type="evidence" value="ECO:0007669"/>
    <property type="project" value="InterPro"/>
</dbReference>
<name>A0AAN7Q1K7_9COLE</name>
<evidence type="ECO:0000313" key="7">
    <source>
        <dbReference type="Proteomes" id="UP001353858"/>
    </source>
</evidence>
<evidence type="ECO:0000313" key="6">
    <source>
        <dbReference type="EMBL" id="KAK4882964.1"/>
    </source>
</evidence>
<evidence type="ECO:0000256" key="2">
    <source>
        <dbReference type="ARBA" id="ARBA00022980"/>
    </source>
</evidence>
<dbReference type="GO" id="GO:0005762">
    <property type="term" value="C:mitochondrial large ribosomal subunit"/>
    <property type="evidence" value="ECO:0007669"/>
    <property type="project" value="TreeGrafter"/>
</dbReference>
<dbReference type="PANTHER" id="PTHR13014">
    <property type="entry name" value="MITOCHONDRIAL 28S RIBOSOMAL PROTEIN S30/P52 PRO-APOTOTIC PROTEIN"/>
    <property type="match status" value="1"/>
</dbReference>
<dbReference type="GO" id="GO:0006412">
    <property type="term" value="P:translation"/>
    <property type="evidence" value="ECO:0007669"/>
    <property type="project" value="InterPro"/>
</dbReference>